<evidence type="ECO:0000256" key="5">
    <source>
        <dbReference type="ARBA" id="ARBA00022723"/>
    </source>
</evidence>
<dbReference type="GO" id="GO:0004523">
    <property type="term" value="F:RNA-DNA hybrid ribonuclease activity"/>
    <property type="evidence" value="ECO:0007669"/>
    <property type="project" value="UniProtKB-EC"/>
</dbReference>
<evidence type="ECO:0000256" key="4">
    <source>
        <dbReference type="ARBA" id="ARBA00022722"/>
    </source>
</evidence>
<organism evidence="10 11">
    <name type="scientific">Tetrapyrgos nigripes</name>
    <dbReference type="NCBI Taxonomy" id="182062"/>
    <lineage>
        <taxon>Eukaryota</taxon>
        <taxon>Fungi</taxon>
        <taxon>Dikarya</taxon>
        <taxon>Basidiomycota</taxon>
        <taxon>Agaricomycotina</taxon>
        <taxon>Agaricomycetes</taxon>
        <taxon>Agaricomycetidae</taxon>
        <taxon>Agaricales</taxon>
        <taxon>Marasmiineae</taxon>
        <taxon>Marasmiaceae</taxon>
        <taxon>Tetrapyrgos</taxon>
    </lineage>
</organism>
<keyword evidence="11" id="KW-1185">Reference proteome</keyword>
<reference evidence="10 11" key="1">
    <citation type="journal article" date="2020" name="ISME J.">
        <title>Uncovering the hidden diversity of litter-decomposition mechanisms in mushroom-forming fungi.</title>
        <authorList>
            <person name="Floudas D."/>
            <person name="Bentzer J."/>
            <person name="Ahren D."/>
            <person name="Johansson T."/>
            <person name="Persson P."/>
            <person name="Tunlid A."/>
        </authorList>
    </citation>
    <scope>NUCLEOTIDE SEQUENCE [LARGE SCALE GENOMIC DNA]</scope>
    <source>
        <strain evidence="10 11">CBS 291.85</strain>
    </source>
</reference>
<gene>
    <name evidence="10" type="ORF">D9758_009730</name>
</gene>
<evidence type="ECO:0000313" key="11">
    <source>
        <dbReference type="Proteomes" id="UP000559256"/>
    </source>
</evidence>
<feature type="compositionally biased region" description="Basic and acidic residues" evidence="8">
    <location>
        <begin position="15"/>
        <end position="36"/>
    </location>
</feature>
<dbReference type="SUPFAM" id="SSF53098">
    <property type="entry name" value="Ribonuclease H-like"/>
    <property type="match status" value="1"/>
</dbReference>
<evidence type="ECO:0000256" key="1">
    <source>
        <dbReference type="ARBA" id="ARBA00000077"/>
    </source>
</evidence>
<dbReference type="Gene3D" id="3.30.420.10">
    <property type="entry name" value="Ribonuclease H-like superfamily/Ribonuclease H"/>
    <property type="match status" value="1"/>
</dbReference>
<dbReference type="InterPro" id="IPR050092">
    <property type="entry name" value="RNase_H"/>
</dbReference>
<evidence type="ECO:0000256" key="3">
    <source>
        <dbReference type="ARBA" id="ARBA00012180"/>
    </source>
</evidence>
<dbReference type="AlphaFoldDB" id="A0A8H5GKI5"/>
<comment type="catalytic activity">
    <reaction evidence="1">
        <text>Endonucleolytic cleavage to 5'-phosphomonoester.</text>
        <dbReference type="EC" id="3.1.26.4"/>
    </reaction>
</comment>
<comment type="similarity">
    <text evidence="2">Belongs to the RNase H family.</text>
</comment>
<sequence length="269" mass="29928">MKRVKELLDTLPGKWDPRKEQPEDYEPRNPPASDDKDIIMFDTRVTTNGSITDTFWVFIEGITCNETPDTKQHDGLAINPVTVATDGSCLENGRLDAKAGAGVFFGENDHRNSSLRLPNHLYRIEADRIMQTPLEQSNQTGEVVAIKFATEISPLDEELMIETDSKYAQTQLTSNVQANEDKGYIGVKNRELLKATVVILRKRKQGTLFKWVKGHNGHDGNEAADKLAGVGAEKESTDNICIRRVPALEITGAKLSTMTQALAYQAIRE</sequence>
<dbReference type="PANTHER" id="PTHR10642:SF26">
    <property type="entry name" value="RIBONUCLEASE H1"/>
    <property type="match status" value="1"/>
</dbReference>
<dbReference type="PANTHER" id="PTHR10642">
    <property type="entry name" value="RIBONUCLEASE H1"/>
    <property type="match status" value="1"/>
</dbReference>
<dbReference type="GO" id="GO:0003676">
    <property type="term" value="F:nucleic acid binding"/>
    <property type="evidence" value="ECO:0007669"/>
    <property type="project" value="InterPro"/>
</dbReference>
<dbReference type="InterPro" id="IPR012337">
    <property type="entry name" value="RNaseH-like_sf"/>
</dbReference>
<dbReference type="GO" id="GO:0043137">
    <property type="term" value="P:DNA replication, removal of RNA primer"/>
    <property type="evidence" value="ECO:0007669"/>
    <property type="project" value="TreeGrafter"/>
</dbReference>
<keyword evidence="6" id="KW-0255">Endonuclease</keyword>
<dbReference type="PROSITE" id="PS50879">
    <property type="entry name" value="RNASE_H_1"/>
    <property type="match status" value="1"/>
</dbReference>
<keyword evidence="4" id="KW-0540">Nuclease</keyword>
<evidence type="ECO:0000256" key="7">
    <source>
        <dbReference type="ARBA" id="ARBA00022801"/>
    </source>
</evidence>
<protein>
    <recommendedName>
        <fullName evidence="3">ribonuclease H</fullName>
        <ecNumber evidence="3">3.1.26.4</ecNumber>
    </recommendedName>
</protein>
<dbReference type="CDD" id="cd09280">
    <property type="entry name" value="RNase_HI_eukaryote_like"/>
    <property type="match status" value="1"/>
</dbReference>
<dbReference type="InterPro" id="IPR036397">
    <property type="entry name" value="RNaseH_sf"/>
</dbReference>
<evidence type="ECO:0000256" key="8">
    <source>
        <dbReference type="SAM" id="MobiDB-lite"/>
    </source>
</evidence>
<evidence type="ECO:0000259" key="9">
    <source>
        <dbReference type="PROSITE" id="PS50879"/>
    </source>
</evidence>
<evidence type="ECO:0000313" key="10">
    <source>
        <dbReference type="EMBL" id="KAF5366405.1"/>
    </source>
</evidence>
<dbReference type="EC" id="3.1.26.4" evidence="3"/>
<dbReference type="GO" id="GO:0046872">
    <property type="term" value="F:metal ion binding"/>
    <property type="evidence" value="ECO:0007669"/>
    <property type="project" value="UniProtKB-KW"/>
</dbReference>
<evidence type="ECO:0000256" key="2">
    <source>
        <dbReference type="ARBA" id="ARBA00005300"/>
    </source>
</evidence>
<evidence type="ECO:0000256" key="6">
    <source>
        <dbReference type="ARBA" id="ARBA00022759"/>
    </source>
</evidence>
<feature type="domain" description="RNase H type-1" evidence="9">
    <location>
        <begin position="77"/>
        <end position="233"/>
    </location>
</feature>
<dbReference type="Proteomes" id="UP000559256">
    <property type="component" value="Unassembled WGS sequence"/>
</dbReference>
<keyword evidence="5" id="KW-0479">Metal-binding</keyword>
<dbReference type="InterPro" id="IPR002156">
    <property type="entry name" value="RNaseH_domain"/>
</dbReference>
<name>A0A8H5GKI5_9AGAR</name>
<accession>A0A8H5GKI5</accession>
<dbReference type="EMBL" id="JAACJM010000023">
    <property type="protein sequence ID" value="KAF5366405.1"/>
    <property type="molecule type" value="Genomic_DNA"/>
</dbReference>
<dbReference type="OrthoDB" id="2752996at2759"/>
<keyword evidence="7" id="KW-0378">Hydrolase</keyword>
<proteinExistence type="inferred from homology"/>
<feature type="region of interest" description="Disordered" evidence="8">
    <location>
        <begin position="1"/>
        <end position="36"/>
    </location>
</feature>
<comment type="caution">
    <text evidence="10">The sequence shown here is derived from an EMBL/GenBank/DDBJ whole genome shotgun (WGS) entry which is preliminary data.</text>
</comment>
<dbReference type="Pfam" id="PF00075">
    <property type="entry name" value="RNase_H"/>
    <property type="match status" value="1"/>
</dbReference>